<dbReference type="FunFam" id="1.10.510.10:FF:000240">
    <property type="entry name" value="Lectin-domain containing receptor kinase A4.3"/>
    <property type="match status" value="1"/>
</dbReference>
<dbReference type="Gene3D" id="3.30.200.20">
    <property type="entry name" value="Phosphorylase Kinase, domain 1"/>
    <property type="match status" value="1"/>
</dbReference>
<name>A0AA88E2A7_FICCA</name>
<evidence type="ECO:0000256" key="10">
    <source>
        <dbReference type="ARBA" id="ARBA00022777"/>
    </source>
</evidence>
<evidence type="ECO:0000256" key="8">
    <source>
        <dbReference type="ARBA" id="ARBA00022729"/>
    </source>
</evidence>
<sequence length="296" mass="33610">MDNKLGEGGFGPYRGKLEDGQEIAVKRLSISSGQGVKELKNEVKLIAKHQHRNLVKLLGCCIQAEEKLLVYEYMPNKSLDSFIFGQNPNPTMLDNYFLLWCYLINLKNTLVDQQQGKLLEWSNRFQIICGIAWGLLYLHQNSRLRVIHRDLKVSNVLLDNEMNPKISDFGLARTFGGDQIEEQTSRVIGTYGYMAPEYAFDGLFSMKSDVFSFGILVLEIVSGKKSRGFHHENHGLTLIGHAWILHKEGRSIELLDKHPKPPGYFIEMDSTKRDVSSTKPESSSTNDMSITLLEAR</sequence>
<dbReference type="GO" id="GO:0002229">
    <property type="term" value="P:defense response to oomycetes"/>
    <property type="evidence" value="ECO:0007669"/>
    <property type="project" value="UniProtKB-ARBA"/>
</dbReference>
<evidence type="ECO:0000313" key="18">
    <source>
        <dbReference type="EMBL" id="GMN66401.1"/>
    </source>
</evidence>
<evidence type="ECO:0000256" key="11">
    <source>
        <dbReference type="ARBA" id="ARBA00022840"/>
    </source>
</evidence>
<evidence type="ECO:0000256" key="13">
    <source>
        <dbReference type="ARBA" id="ARBA00023136"/>
    </source>
</evidence>
<evidence type="ECO:0000259" key="17">
    <source>
        <dbReference type="PROSITE" id="PS50011"/>
    </source>
</evidence>
<evidence type="ECO:0000256" key="1">
    <source>
        <dbReference type="ARBA" id="ARBA00004251"/>
    </source>
</evidence>
<dbReference type="FunFam" id="3.30.200.20:FF:000924">
    <property type="entry name" value="Uncharacterized protein"/>
    <property type="match status" value="1"/>
</dbReference>
<organism evidence="18 19">
    <name type="scientific">Ficus carica</name>
    <name type="common">Common fig</name>
    <dbReference type="NCBI Taxonomy" id="3494"/>
    <lineage>
        <taxon>Eukaryota</taxon>
        <taxon>Viridiplantae</taxon>
        <taxon>Streptophyta</taxon>
        <taxon>Embryophyta</taxon>
        <taxon>Tracheophyta</taxon>
        <taxon>Spermatophyta</taxon>
        <taxon>Magnoliopsida</taxon>
        <taxon>eudicotyledons</taxon>
        <taxon>Gunneridae</taxon>
        <taxon>Pentapetalae</taxon>
        <taxon>rosids</taxon>
        <taxon>fabids</taxon>
        <taxon>Rosales</taxon>
        <taxon>Moraceae</taxon>
        <taxon>Ficeae</taxon>
        <taxon>Ficus</taxon>
    </lineage>
</organism>
<keyword evidence="12" id="KW-1133">Transmembrane helix</keyword>
<protein>
    <recommendedName>
        <fullName evidence="17">Protein kinase domain-containing protein</fullName>
    </recommendedName>
</protein>
<feature type="domain" description="Protein kinase" evidence="17">
    <location>
        <begin position="1"/>
        <end position="296"/>
    </location>
</feature>
<dbReference type="SMART" id="SM00220">
    <property type="entry name" value="S_TKc"/>
    <property type="match status" value="1"/>
</dbReference>
<comment type="similarity">
    <text evidence="3">In the C-terminal section; belongs to the protein kinase superfamily. Ser/Thr protein kinase family.</text>
</comment>
<dbReference type="InterPro" id="IPR000719">
    <property type="entry name" value="Prot_kinase_dom"/>
</dbReference>
<reference evidence="18" key="1">
    <citation type="submission" date="2023-07" db="EMBL/GenBank/DDBJ databases">
        <title>draft genome sequence of fig (Ficus carica).</title>
        <authorList>
            <person name="Takahashi T."/>
            <person name="Nishimura K."/>
        </authorList>
    </citation>
    <scope>NUCLEOTIDE SEQUENCE</scope>
</reference>
<evidence type="ECO:0000256" key="15">
    <source>
        <dbReference type="ARBA" id="ARBA00023180"/>
    </source>
</evidence>
<dbReference type="InterPro" id="IPR011009">
    <property type="entry name" value="Kinase-like_dom_sf"/>
</dbReference>
<comment type="subcellular location">
    <subcellularLocation>
        <location evidence="1">Cell membrane</location>
        <topology evidence="1">Single-pass type I membrane protein</topology>
    </subcellularLocation>
</comment>
<evidence type="ECO:0000256" key="4">
    <source>
        <dbReference type="ARBA" id="ARBA00022475"/>
    </source>
</evidence>
<dbReference type="PROSITE" id="PS00108">
    <property type="entry name" value="PROTEIN_KINASE_ST"/>
    <property type="match status" value="1"/>
</dbReference>
<dbReference type="InterPro" id="IPR008271">
    <property type="entry name" value="Ser/Thr_kinase_AS"/>
</dbReference>
<gene>
    <name evidence="18" type="ORF">TIFTF001_035468</name>
</gene>
<evidence type="ECO:0000256" key="12">
    <source>
        <dbReference type="ARBA" id="ARBA00022989"/>
    </source>
</evidence>
<evidence type="ECO:0000256" key="14">
    <source>
        <dbReference type="ARBA" id="ARBA00023170"/>
    </source>
</evidence>
<dbReference type="GO" id="GO:0005886">
    <property type="term" value="C:plasma membrane"/>
    <property type="evidence" value="ECO:0007669"/>
    <property type="project" value="UniProtKB-SubCell"/>
</dbReference>
<dbReference type="Gene3D" id="1.10.510.10">
    <property type="entry name" value="Transferase(Phosphotransferase) domain 1"/>
    <property type="match status" value="1"/>
</dbReference>
<dbReference type="InterPro" id="IPR001245">
    <property type="entry name" value="Ser-Thr/Tyr_kinase_cat_dom"/>
</dbReference>
<comment type="caution">
    <text evidence="18">The sequence shown here is derived from an EMBL/GenBank/DDBJ whole genome shotgun (WGS) entry which is preliminary data.</text>
</comment>
<keyword evidence="19" id="KW-1185">Reference proteome</keyword>
<keyword evidence="10" id="KW-0418">Kinase</keyword>
<evidence type="ECO:0000313" key="19">
    <source>
        <dbReference type="Proteomes" id="UP001187192"/>
    </source>
</evidence>
<keyword evidence="5" id="KW-0723">Serine/threonine-protein kinase</keyword>
<feature type="compositionally biased region" description="Polar residues" evidence="16">
    <location>
        <begin position="277"/>
        <end position="289"/>
    </location>
</feature>
<keyword evidence="7" id="KW-0812">Transmembrane</keyword>
<evidence type="ECO:0000256" key="2">
    <source>
        <dbReference type="ARBA" id="ARBA00008536"/>
    </source>
</evidence>
<keyword evidence="9" id="KW-0547">Nucleotide-binding</keyword>
<dbReference type="PANTHER" id="PTHR27002:SF616">
    <property type="entry name" value="RECEPTOR-LIKE SERINE_THREONINE-PROTEIN KINASE"/>
    <property type="match status" value="1"/>
</dbReference>
<keyword evidence="15" id="KW-0325">Glycoprotein</keyword>
<evidence type="ECO:0000256" key="7">
    <source>
        <dbReference type="ARBA" id="ARBA00022692"/>
    </source>
</evidence>
<keyword evidence="8" id="KW-0732">Signal</keyword>
<evidence type="ECO:0000256" key="3">
    <source>
        <dbReference type="ARBA" id="ARBA00010217"/>
    </source>
</evidence>
<keyword evidence="14" id="KW-0675">Receptor</keyword>
<feature type="region of interest" description="Disordered" evidence="16">
    <location>
        <begin position="266"/>
        <end position="296"/>
    </location>
</feature>
<evidence type="ECO:0000256" key="6">
    <source>
        <dbReference type="ARBA" id="ARBA00022679"/>
    </source>
</evidence>
<evidence type="ECO:0000256" key="9">
    <source>
        <dbReference type="ARBA" id="ARBA00022741"/>
    </source>
</evidence>
<keyword evidence="11" id="KW-0067">ATP-binding</keyword>
<keyword evidence="4" id="KW-1003">Cell membrane</keyword>
<dbReference type="PANTHER" id="PTHR27002">
    <property type="entry name" value="RECEPTOR-LIKE SERINE/THREONINE-PROTEIN KINASE SD1-8"/>
    <property type="match status" value="1"/>
</dbReference>
<evidence type="ECO:0000256" key="5">
    <source>
        <dbReference type="ARBA" id="ARBA00022527"/>
    </source>
</evidence>
<dbReference type="SUPFAM" id="SSF56112">
    <property type="entry name" value="Protein kinase-like (PK-like)"/>
    <property type="match status" value="1"/>
</dbReference>
<evidence type="ECO:0000256" key="16">
    <source>
        <dbReference type="SAM" id="MobiDB-lite"/>
    </source>
</evidence>
<proteinExistence type="inferred from homology"/>
<comment type="similarity">
    <text evidence="2">In the N-terminal section; belongs to the leguminous lectin family.</text>
</comment>
<dbReference type="EMBL" id="BTGU01000320">
    <property type="protein sequence ID" value="GMN66401.1"/>
    <property type="molecule type" value="Genomic_DNA"/>
</dbReference>
<dbReference type="GO" id="GO:0004674">
    <property type="term" value="F:protein serine/threonine kinase activity"/>
    <property type="evidence" value="ECO:0007669"/>
    <property type="project" value="UniProtKB-KW"/>
</dbReference>
<dbReference type="Proteomes" id="UP001187192">
    <property type="component" value="Unassembled WGS sequence"/>
</dbReference>
<keyword evidence="13" id="KW-0472">Membrane</keyword>
<accession>A0AA88E2A7</accession>
<keyword evidence="6" id="KW-0808">Transferase</keyword>
<dbReference type="AlphaFoldDB" id="A0AA88E2A7"/>
<dbReference type="GO" id="GO:0005524">
    <property type="term" value="F:ATP binding"/>
    <property type="evidence" value="ECO:0007669"/>
    <property type="project" value="UniProtKB-KW"/>
</dbReference>
<dbReference type="PROSITE" id="PS50011">
    <property type="entry name" value="PROTEIN_KINASE_DOM"/>
    <property type="match status" value="1"/>
</dbReference>
<dbReference type="Pfam" id="PF07714">
    <property type="entry name" value="PK_Tyr_Ser-Thr"/>
    <property type="match status" value="1"/>
</dbReference>